<proteinExistence type="predicted"/>
<accession>A0AAE1E7U9</accession>
<reference evidence="1" key="1">
    <citation type="journal article" date="2023" name="G3 (Bethesda)">
        <title>A reference genome for the long-term kleptoplast-retaining sea slug Elysia crispata morphotype clarki.</title>
        <authorList>
            <person name="Eastman K.E."/>
            <person name="Pendleton A.L."/>
            <person name="Shaikh M.A."/>
            <person name="Suttiyut T."/>
            <person name="Ogas R."/>
            <person name="Tomko P."/>
            <person name="Gavelis G."/>
            <person name="Widhalm J.R."/>
            <person name="Wisecaver J.H."/>
        </authorList>
    </citation>
    <scope>NUCLEOTIDE SEQUENCE</scope>
    <source>
        <strain evidence="1">ECLA1</strain>
    </source>
</reference>
<dbReference type="Proteomes" id="UP001283361">
    <property type="component" value="Unassembled WGS sequence"/>
</dbReference>
<evidence type="ECO:0000313" key="1">
    <source>
        <dbReference type="EMBL" id="KAK3797609.1"/>
    </source>
</evidence>
<dbReference type="AlphaFoldDB" id="A0AAE1E7U9"/>
<protein>
    <submittedName>
        <fullName evidence="1">Uncharacterized protein</fullName>
    </submittedName>
</protein>
<comment type="caution">
    <text evidence="1">The sequence shown here is derived from an EMBL/GenBank/DDBJ whole genome shotgun (WGS) entry which is preliminary data.</text>
</comment>
<gene>
    <name evidence="1" type="ORF">RRG08_054635</name>
</gene>
<organism evidence="1 2">
    <name type="scientific">Elysia crispata</name>
    <name type="common">lettuce slug</name>
    <dbReference type="NCBI Taxonomy" id="231223"/>
    <lineage>
        <taxon>Eukaryota</taxon>
        <taxon>Metazoa</taxon>
        <taxon>Spiralia</taxon>
        <taxon>Lophotrochozoa</taxon>
        <taxon>Mollusca</taxon>
        <taxon>Gastropoda</taxon>
        <taxon>Heterobranchia</taxon>
        <taxon>Euthyneura</taxon>
        <taxon>Panpulmonata</taxon>
        <taxon>Sacoglossa</taxon>
        <taxon>Placobranchoidea</taxon>
        <taxon>Plakobranchidae</taxon>
        <taxon>Elysia</taxon>
    </lineage>
</organism>
<name>A0AAE1E7U9_9GAST</name>
<dbReference type="EMBL" id="JAWDGP010000750">
    <property type="protein sequence ID" value="KAK3797609.1"/>
    <property type="molecule type" value="Genomic_DNA"/>
</dbReference>
<evidence type="ECO:0000313" key="2">
    <source>
        <dbReference type="Proteomes" id="UP001283361"/>
    </source>
</evidence>
<sequence>MCCLRRHLGITWQDRITNAEVLSVAGIPSIIRVLYTDSGTTTLARPYVQNGRIAVDTAKWTTNSALQACLEARLENLHQPWTAHSCDRLSR</sequence>
<keyword evidence="2" id="KW-1185">Reference proteome</keyword>